<dbReference type="EMBL" id="KV425556">
    <property type="protein sequence ID" value="KZT28775.1"/>
    <property type="molecule type" value="Genomic_DNA"/>
</dbReference>
<proteinExistence type="predicted"/>
<dbReference type="InParanoid" id="A0A165UVV0"/>
<name>A0A165UVV0_9AGAM</name>
<gene>
    <name evidence="1" type="ORF">NEOLEDRAFT_1128991</name>
</gene>
<accession>A0A165UVV0</accession>
<keyword evidence="2" id="KW-1185">Reference proteome</keyword>
<protein>
    <submittedName>
        <fullName evidence="1">Uncharacterized protein</fullName>
    </submittedName>
</protein>
<organism evidence="1 2">
    <name type="scientific">Neolentinus lepideus HHB14362 ss-1</name>
    <dbReference type="NCBI Taxonomy" id="1314782"/>
    <lineage>
        <taxon>Eukaryota</taxon>
        <taxon>Fungi</taxon>
        <taxon>Dikarya</taxon>
        <taxon>Basidiomycota</taxon>
        <taxon>Agaricomycotina</taxon>
        <taxon>Agaricomycetes</taxon>
        <taxon>Gloeophyllales</taxon>
        <taxon>Gloeophyllaceae</taxon>
        <taxon>Neolentinus</taxon>
    </lineage>
</organism>
<dbReference type="AlphaFoldDB" id="A0A165UVV0"/>
<evidence type="ECO:0000313" key="1">
    <source>
        <dbReference type="EMBL" id="KZT28775.1"/>
    </source>
</evidence>
<evidence type="ECO:0000313" key="2">
    <source>
        <dbReference type="Proteomes" id="UP000076761"/>
    </source>
</evidence>
<dbReference type="Proteomes" id="UP000076761">
    <property type="component" value="Unassembled WGS sequence"/>
</dbReference>
<sequence length="56" mass="6441">MFRRSLTVQHRLPRRYMTSMTSYVHVLHHLLMIVDGTFEDVVDSERALGAAPNAVD</sequence>
<reference evidence="1 2" key="1">
    <citation type="journal article" date="2016" name="Mol. Biol. Evol.">
        <title>Comparative Genomics of Early-Diverging Mushroom-Forming Fungi Provides Insights into the Origins of Lignocellulose Decay Capabilities.</title>
        <authorList>
            <person name="Nagy L.G."/>
            <person name="Riley R."/>
            <person name="Tritt A."/>
            <person name="Adam C."/>
            <person name="Daum C."/>
            <person name="Floudas D."/>
            <person name="Sun H."/>
            <person name="Yadav J.S."/>
            <person name="Pangilinan J."/>
            <person name="Larsson K.H."/>
            <person name="Matsuura K."/>
            <person name="Barry K."/>
            <person name="Labutti K."/>
            <person name="Kuo R."/>
            <person name="Ohm R.A."/>
            <person name="Bhattacharya S.S."/>
            <person name="Shirouzu T."/>
            <person name="Yoshinaga Y."/>
            <person name="Martin F.M."/>
            <person name="Grigoriev I.V."/>
            <person name="Hibbett D.S."/>
        </authorList>
    </citation>
    <scope>NUCLEOTIDE SEQUENCE [LARGE SCALE GENOMIC DNA]</scope>
    <source>
        <strain evidence="1 2">HHB14362 ss-1</strain>
    </source>
</reference>